<evidence type="ECO:0000313" key="2">
    <source>
        <dbReference type="EMBL" id="MBP2183725.1"/>
    </source>
</evidence>
<reference evidence="2 3" key="1">
    <citation type="submission" date="2021-03" db="EMBL/GenBank/DDBJ databases">
        <title>Sequencing the genomes of 1000 actinobacteria strains.</title>
        <authorList>
            <person name="Klenk H.-P."/>
        </authorList>
    </citation>
    <scope>NUCLEOTIDE SEQUENCE [LARGE SCALE GENOMIC DNA]</scope>
    <source>
        <strain evidence="2 3">DSM 45510</strain>
    </source>
</reference>
<dbReference type="EMBL" id="JAGGMS010000001">
    <property type="protein sequence ID" value="MBP2183725.1"/>
    <property type="molecule type" value="Genomic_DNA"/>
</dbReference>
<dbReference type="Proteomes" id="UP000741013">
    <property type="component" value="Unassembled WGS sequence"/>
</dbReference>
<accession>A0ABS4PXW5</accession>
<protein>
    <submittedName>
        <fullName evidence="2">Uncharacterized protein</fullName>
    </submittedName>
</protein>
<organism evidence="2 3">
    <name type="scientific">Amycolatopsis magusensis</name>
    <dbReference type="NCBI Taxonomy" id="882444"/>
    <lineage>
        <taxon>Bacteria</taxon>
        <taxon>Bacillati</taxon>
        <taxon>Actinomycetota</taxon>
        <taxon>Actinomycetes</taxon>
        <taxon>Pseudonocardiales</taxon>
        <taxon>Pseudonocardiaceae</taxon>
        <taxon>Amycolatopsis</taxon>
    </lineage>
</organism>
<name>A0ABS4PXW5_9PSEU</name>
<gene>
    <name evidence="2" type="ORF">JOM49_005251</name>
</gene>
<evidence type="ECO:0000313" key="3">
    <source>
        <dbReference type="Proteomes" id="UP000741013"/>
    </source>
</evidence>
<evidence type="ECO:0000256" key="1">
    <source>
        <dbReference type="SAM" id="MobiDB-lite"/>
    </source>
</evidence>
<sequence length="116" mass="12791">MITPFSLREIEARGLLALGRPRESLHVLTTTETGEPPAPQWAVIDRVTTGEILGAIDEHDAAATTLREAIELAERHRLPHRLQRAIRAADRGDHPDISGHGSEALDRLHHQLAPEP</sequence>
<proteinExistence type="predicted"/>
<dbReference type="RefSeq" id="WP_209666856.1">
    <property type="nucleotide sequence ID" value="NZ_JAGGMS010000001.1"/>
</dbReference>
<keyword evidence="3" id="KW-1185">Reference proteome</keyword>
<feature type="region of interest" description="Disordered" evidence="1">
    <location>
        <begin position="88"/>
        <end position="116"/>
    </location>
</feature>
<feature type="compositionally biased region" description="Basic and acidic residues" evidence="1">
    <location>
        <begin position="88"/>
        <end position="109"/>
    </location>
</feature>
<comment type="caution">
    <text evidence="2">The sequence shown here is derived from an EMBL/GenBank/DDBJ whole genome shotgun (WGS) entry which is preliminary data.</text>
</comment>